<dbReference type="GeneID" id="1445393"/>
<dbReference type="RefSeq" id="WP_010866984.1">
    <property type="nucleotide sequence ID" value="NC_000854.2"/>
</dbReference>
<feature type="transmembrane region" description="Helical" evidence="1">
    <location>
        <begin position="144"/>
        <end position="168"/>
    </location>
</feature>
<organism evidence="2 3">
    <name type="scientific">Aeropyrum pernix (strain ATCC 700893 / DSM 11879 / JCM 9820 / NBRC 100138 / K1)</name>
    <dbReference type="NCBI Taxonomy" id="272557"/>
    <lineage>
        <taxon>Archaea</taxon>
        <taxon>Thermoproteota</taxon>
        <taxon>Thermoprotei</taxon>
        <taxon>Desulfurococcales</taxon>
        <taxon>Desulfurococcaceae</taxon>
        <taxon>Aeropyrum</taxon>
    </lineage>
</organism>
<dbReference type="EnsemblBacteria" id="BAA81418">
    <property type="protein sequence ID" value="BAA81418"/>
    <property type="gene ID" value="APE_2403.1"/>
</dbReference>
<protein>
    <submittedName>
        <fullName evidence="2">Uncharacterized protein</fullName>
    </submittedName>
</protein>
<sequence length="211" mass="21678">MKPRLHPVTAVLAIAAVFTLLYLDKPITATLLGASLALAGGVFTRAPGLVLWLAVPTVAVVWIFHGLETAVDTSLRVLSVALASSGSLSMVGLHELRRLLEAMGVSPRIAVLPVLIARQADASISQVLEALDALRGRGLRGWRAVAGLAVPLLASAFTSSAVLAEAIAAKVPAERRGNWGLRGVRRPGAWDAAAAAAVLASLAGGLLLGLP</sequence>
<evidence type="ECO:0000313" key="3">
    <source>
        <dbReference type="Proteomes" id="UP000002518"/>
    </source>
</evidence>
<dbReference type="KEGG" id="ape:APE_2403.1"/>
<dbReference type="STRING" id="272557.APE_2403.1"/>
<feature type="transmembrane region" description="Helical" evidence="1">
    <location>
        <begin position="49"/>
        <end position="67"/>
    </location>
</feature>
<dbReference type="PIR" id="B72470">
    <property type="entry name" value="B72470"/>
</dbReference>
<feature type="transmembrane region" description="Helical" evidence="1">
    <location>
        <begin position="189"/>
        <end position="210"/>
    </location>
</feature>
<keyword evidence="3" id="KW-1185">Reference proteome</keyword>
<accession>Q9Y982</accession>
<keyword evidence="1" id="KW-1133">Transmembrane helix</keyword>
<keyword evidence="1" id="KW-0472">Membrane</keyword>
<evidence type="ECO:0000256" key="1">
    <source>
        <dbReference type="SAM" id="Phobius"/>
    </source>
</evidence>
<gene>
    <name evidence="2" type="ordered locus">APE_2403.1</name>
</gene>
<proteinExistence type="predicted"/>
<dbReference type="eggNOG" id="arCOG14816">
    <property type="taxonomic scope" value="Archaea"/>
</dbReference>
<dbReference type="EMBL" id="BA000002">
    <property type="protein sequence ID" value="BAA81418.2"/>
    <property type="molecule type" value="Genomic_DNA"/>
</dbReference>
<evidence type="ECO:0000313" key="2">
    <source>
        <dbReference type="EMBL" id="BAA81418.2"/>
    </source>
</evidence>
<reference evidence="2 3" key="1">
    <citation type="journal article" date="1999" name="DNA Res.">
        <title>Complete genome sequence of an aerobic hyper-thermophilic crenarchaeon, Aeropyrum pernix K1.</title>
        <authorList>
            <person name="Kawarabayasi Y."/>
            <person name="Hino Y."/>
            <person name="Horikawa H."/>
            <person name="Yamazaki S."/>
            <person name="Haikawa Y."/>
            <person name="Jin-no K."/>
            <person name="Takahashi M."/>
            <person name="Sekine M."/>
            <person name="Baba S."/>
            <person name="Ankai A."/>
            <person name="Kosugi H."/>
            <person name="Hosoyama A."/>
            <person name="Fukui S."/>
            <person name="Nagai Y."/>
            <person name="Nishijima K."/>
            <person name="Nakazawa H."/>
            <person name="Takamiya M."/>
            <person name="Masuda S."/>
            <person name="Funahashi T."/>
            <person name="Tanaka T."/>
            <person name="Kudoh Y."/>
            <person name="Yamazaki J."/>
            <person name="Kushida N."/>
            <person name="Oguchi A."/>
            <person name="Aoki K."/>
            <person name="Kubota K."/>
            <person name="Nakamura Y."/>
            <person name="Nomura N."/>
            <person name="Sako Y."/>
            <person name="Kikuchi H."/>
        </authorList>
    </citation>
    <scope>NUCLEOTIDE SEQUENCE [LARGE SCALE GENOMIC DNA]</scope>
    <source>
        <strain evidence="3">ATCC 700893 / DSM 11879 / JCM 9820 / NBRC 100138 / K1</strain>
    </source>
</reference>
<name>Q9Y982_AERPE</name>
<dbReference type="TCDB" id="3.A.1.26.6">
    <property type="family name" value="the atp-binding cassette (abc) superfamily"/>
</dbReference>
<dbReference type="Proteomes" id="UP000002518">
    <property type="component" value="Chromosome"/>
</dbReference>
<keyword evidence="1" id="KW-0812">Transmembrane</keyword>
<dbReference type="AlphaFoldDB" id="Q9Y982"/>